<dbReference type="PANTHER" id="PTHR11228">
    <property type="entry name" value="RADICAL SAM DOMAIN PROTEIN"/>
    <property type="match status" value="1"/>
</dbReference>
<reference evidence="6 7" key="1">
    <citation type="submission" date="2016-05" db="EMBL/GenBank/DDBJ databases">
        <title>Microbial solvent formation.</title>
        <authorList>
            <person name="Poehlein A."/>
            <person name="Montoya Solano J.D."/>
            <person name="Flitsch S."/>
            <person name="Krabben P."/>
            <person name="Duerre P."/>
            <person name="Daniel R."/>
        </authorList>
    </citation>
    <scope>NUCLEOTIDE SEQUENCE [LARGE SCALE GENOMIC DNA]</scope>
    <source>
        <strain evidence="6 7">DSM 2619</strain>
    </source>
</reference>
<dbReference type="PROSITE" id="PS51918">
    <property type="entry name" value="RADICAL_SAM"/>
    <property type="match status" value="1"/>
</dbReference>
<evidence type="ECO:0000259" key="5">
    <source>
        <dbReference type="PROSITE" id="PS51918"/>
    </source>
</evidence>
<evidence type="ECO:0000313" key="6">
    <source>
        <dbReference type="EMBL" id="OOM82029.1"/>
    </source>
</evidence>
<dbReference type="SUPFAM" id="SSF102114">
    <property type="entry name" value="Radical SAM enzymes"/>
    <property type="match status" value="1"/>
</dbReference>
<dbReference type="Pfam" id="PF04055">
    <property type="entry name" value="Radical_SAM"/>
    <property type="match status" value="1"/>
</dbReference>
<protein>
    <submittedName>
        <fullName evidence="6">Antilisterial bacteriocin subtilosin biosynthesis protein AlbA</fullName>
    </submittedName>
</protein>
<evidence type="ECO:0000256" key="3">
    <source>
        <dbReference type="ARBA" id="ARBA00023004"/>
    </source>
</evidence>
<keyword evidence="7" id="KW-1185">Reference proteome</keyword>
<dbReference type="GO" id="GO:0003824">
    <property type="term" value="F:catalytic activity"/>
    <property type="evidence" value="ECO:0007669"/>
    <property type="project" value="InterPro"/>
</dbReference>
<dbReference type="InterPro" id="IPR058240">
    <property type="entry name" value="rSAM_sf"/>
</dbReference>
<evidence type="ECO:0000313" key="7">
    <source>
        <dbReference type="Proteomes" id="UP000190890"/>
    </source>
</evidence>
<keyword evidence="1" id="KW-0949">S-adenosyl-L-methionine</keyword>
<dbReference type="EMBL" id="LZZM01000033">
    <property type="protein sequence ID" value="OOM82029.1"/>
    <property type="molecule type" value="Genomic_DNA"/>
</dbReference>
<organism evidence="6 7">
    <name type="scientific">Clostridium puniceum</name>
    <dbReference type="NCBI Taxonomy" id="29367"/>
    <lineage>
        <taxon>Bacteria</taxon>
        <taxon>Bacillati</taxon>
        <taxon>Bacillota</taxon>
        <taxon>Clostridia</taxon>
        <taxon>Eubacteriales</taxon>
        <taxon>Clostridiaceae</taxon>
        <taxon>Clostridium</taxon>
    </lineage>
</organism>
<proteinExistence type="predicted"/>
<dbReference type="InterPro" id="IPR007197">
    <property type="entry name" value="rSAM"/>
</dbReference>
<feature type="domain" description="Radical SAM core" evidence="5">
    <location>
        <begin position="2"/>
        <end position="197"/>
    </location>
</feature>
<dbReference type="InterPro" id="IPR013785">
    <property type="entry name" value="Aldolase_TIM"/>
</dbReference>
<dbReference type="Gene3D" id="3.20.20.70">
    <property type="entry name" value="Aldolase class I"/>
    <property type="match status" value="1"/>
</dbReference>
<dbReference type="RefSeq" id="WP_077845927.1">
    <property type="nucleotide sequence ID" value="NZ_LZZM01000033.1"/>
</dbReference>
<dbReference type="CDD" id="cd01335">
    <property type="entry name" value="Radical_SAM"/>
    <property type="match status" value="1"/>
</dbReference>
<dbReference type="GO" id="GO:0046872">
    <property type="term" value="F:metal ion binding"/>
    <property type="evidence" value="ECO:0007669"/>
    <property type="project" value="UniProtKB-KW"/>
</dbReference>
<evidence type="ECO:0000256" key="2">
    <source>
        <dbReference type="ARBA" id="ARBA00022723"/>
    </source>
</evidence>
<comment type="caution">
    <text evidence="6">The sequence shown here is derived from an EMBL/GenBank/DDBJ whole genome shotgun (WGS) entry which is preliminary data.</text>
</comment>
<evidence type="ECO:0000256" key="1">
    <source>
        <dbReference type="ARBA" id="ARBA00022691"/>
    </source>
</evidence>
<dbReference type="AlphaFoldDB" id="A0A1S8TWM8"/>
<keyword evidence="2" id="KW-0479">Metal-binding</keyword>
<dbReference type="GO" id="GO:0051536">
    <property type="term" value="F:iron-sulfur cluster binding"/>
    <property type="evidence" value="ECO:0007669"/>
    <property type="project" value="UniProtKB-KW"/>
</dbReference>
<name>A0A1S8TWM8_9CLOT</name>
<accession>A0A1S8TWM8</accession>
<dbReference type="InterPro" id="IPR050377">
    <property type="entry name" value="Radical_SAM_PqqE_MftC-like"/>
</dbReference>
<dbReference type="OrthoDB" id="7021155at2"/>
<evidence type="ECO:0000256" key="4">
    <source>
        <dbReference type="ARBA" id="ARBA00023014"/>
    </source>
</evidence>
<keyword evidence="4" id="KW-0411">Iron-sulfur</keyword>
<dbReference type="SFLD" id="SFLDG01067">
    <property type="entry name" value="SPASM/twitch_domain_containing"/>
    <property type="match status" value="1"/>
</dbReference>
<dbReference type="STRING" id="29367.CLPUN_06200"/>
<dbReference type="PANTHER" id="PTHR11228:SF7">
    <property type="entry name" value="PQQA PEPTIDE CYCLASE"/>
    <property type="match status" value="1"/>
</dbReference>
<gene>
    <name evidence="6" type="primary">albA_1</name>
    <name evidence="6" type="ORF">CLPUN_06200</name>
</gene>
<dbReference type="SFLD" id="SFLDS00029">
    <property type="entry name" value="Radical_SAM"/>
    <property type="match status" value="1"/>
</dbReference>
<dbReference type="Proteomes" id="UP000190890">
    <property type="component" value="Unassembled WGS sequence"/>
</dbReference>
<sequence>MESNMNEISINITRRCNLHCSYCYVYDLINKKNNNMELDLSLEKIKGLVKLSSIDGVYLTGGEPFMHPDIREIINFFANAGKKINIATNGFLIDSEMAEFLQHKNVSLLISIRDDDFKKTAKIINLLNNFGISVICYHLPTTESPYIISQLLKECPSVNAIKLLYDSKDPKNSSEWFSLLYAIYCKLKSHIYNIDINVEIAYLPKENVIAKDSRRGAFDRIHISTEGLFYYCPILVSKTEGKSDLYTQKCTPDSCPVLSKKLDDEKFTSVCCFLVASLENAIKIGKFGGVI</sequence>
<keyword evidence="3" id="KW-0408">Iron</keyword>